<evidence type="ECO:0000313" key="1">
    <source>
        <dbReference type="EMBL" id="MPC67676.1"/>
    </source>
</evidence>
<accession>A0A5B7HCC8</accession>
<reference evidence="1 2" key="1">
    <citation type="submission" date="2019-05" db="EMBL/GenBank/DDBJ databases">
        <title>Another draft genome of Portunus trituberculatus and its Hox gene families provides insights of decapod evolution.</title>
        <authorList>
            <person name="Jeong J.-H."/>
            <person name="Song I."/>
            <person name="Kim S."/>
            <person name="Choi T."/>
            <person name="Kim D."/>
            <person name="Ryu S."/>
            <person name="Kim W."/>
        </authorList>
    </citation>
    <scope>NUCLEOTIDE SEQUENCE [LARGE SCALE GENOMIC DNA]</scope>
    <source>
        <tissue evidence="1">Muscle</tissue>
    </source>
</reference>
<protein>
    <submittedName>
        <fullName evidence="1">Uncharacterized protein</fullName>
    </submittedName>
</protein>
<keyword evidence="2" id="KW-1185">Reference proteome</keyword>
<sequence>MVPKVPGGFRLIINLYIFNTYIIITNFKIETVRTVMSAICQGFHKMVICSPLIVGFPDTGEDAKSGRHNCLLPLLPATPYKELDETSQTIVFSH</sequence>
<comment type="caution">
    <text evidence="1">The sequence shown here is derived from an EMBL/GenBank/DDBJ whole genome shotgun (WGS) entry which is preliminary data.</text>
</comment>
<dbReference type="EMBL" id="VSRR010026580">
    <property type="protein sequence ID" value="MPC67676.1"/>
    <property type="molecule type" value="Genomic_DNA"/>
</dbReference>
<name>A0A5B7HCC8_PORTR</name>
<dbReference type="Proteomes" id="UP000324222">
    <property type="component" value="Unassembled WGS sequence"/>
</dbReference>
<dbReference type="AlphaFoldDB" id="A0A5B7HCC8"/>
<evidence type="ECO:0000313" key="2">
    <source>
        <dbReference type="Proteomes" id="UP000324222"/>
    </source>
</evidence>
<gene>
    <name evidence="1" type="ORF">E2C01_061855</name>
</gene>
<organism evidence="1 2">
    <name type="scientific">Portunus trituberculatus</name>
    <name type="common">Swimming crab</name>
    <name type="synonym">Neptunus trituberculatus</name>
    <dbReference type="NCBI Taxonomy" id="210409"/>
    <lineage>
        <taxon>Eukaryota</taxon>
        <taxon>Metazoa</taxon>
        <taxon>Ecdysozoa</taxon>
        <taxon>Arthropoda</taxon>
        <taxon>Crustacea</taxon>
        <taxon>Multicrustacea</taxon>
        <taxon>Malacostraca</taxon>
        <taxon>Eumalacostraca</taxon>
        <taxon>Eucarida</taxon>
        <taxon>Decapoda</taxon>
        <taxon>Pleocyemata</taxon>
        <taxon>Brachyura</taxon>
        <taxon>Eubrachyura</taxon>
        <taxon>Portunoidea</taxon>
        <taxon>Portunidae</taxon>
        <taxon>Portuninae</taxon>
        <taxon>Portunus</taxon>
    </lineage>
</organism>
<proteinExistence type="predicted"/>